<organism evidence="1 2">
    <name type="scientific">Muraenolepis orangiensis</name>
    <name type="common">Patagonian moray cod</name>
    <dbReference type="NCBI Taxonomy" id="630683"/>
    <lineage>
        <taxon>Eukaryota</taxon>
        <taxon>Metazoa</taxon>
        <taxon>Chordata</taxon>
        <taxon>Craniata</taxon>
        <taxon>Vertebrata</taxon>
        <taxon>Euteleostomi</taxon>
        <taxon>Actinopterygii</taxon>
        <taxon>Neopterygii</taxon>
        <taxon>Teleostei</taxon>
        <taxon>Neoteleostei</taxon>
        <taxon>Acanthomorphata</taxon>
        <taxon>Zeiogadaria</taxon>
        <taxon>Gadariae</taxon>
        <taxon>Gadiformes</taxon>
        <taxon>Muraenolepidoidei</taxon>
        <taxon>Muraenolepididae</taxon>
        <taxon>Muraenolepis</taxon>
    </lineage>
</organism>
<gene>
    <name evidence="1" type="ORF">NHX12_015651</name>
</gene>
<accession>A0A9Q0D9R4</accession>
<evidence type="ECO:0000313" key="2">
    <source>
        <dbReference type="Proteomes" id="UP001148018"/>
    </source>
</evidence>
<comment type="caution">
    <text evidence="1">The sequence shown here is derived from an EMBL/GenBank/DDBJ whole genome shotgun (WGS) entry which is preliminary data.</text>
</comment>
<name>A0A9Q0D9R4_9TELE</name>
<feature type="non-terminal residue" evidence="1">
    <location>
        <position position="89"/>
    </location>
</feature>
<proteinExistence type="predicted"/>
<sequence>VPCMEKPGEDKARAAEMERSALKKVIDLVEVAKSPVARRQLSRCGDSLDLEEEVIEELFEFKRHVIYGDKKSSTMAEARAAKWKRMKNR</sequence>
<dbReference type="EMBL" id="JANIIK010000126">
    <property type="protein sequence ID" value="KAJ3583726.1"/>
    <property type="molecule type" value="Genomic_DNA"/>
</dbReference>
<dbReference type="Proteomes" id="UP001148018">
    <property type="component" value="Unassembled WGS sequence"/>
</dbReference>
<keyword evidence="2" id="KW-1185">Reference proteome</keyword>
<reference evidence="1" key="1">
    <citation type="submission" date="2022-07" db="EMBL/GenBank/DDBJ databases">
        <title>Chromosome-level genome of Muraenolepis orangiensis.</title>
        <authorList>
            <person name="Kim J."/>
        </authorList>
    </citation>
    <scope>NUCLEOTIDE SEQUENCE</scope>
    <source>
        <strain evidence="1">KU_S4_2022</strain>
        <tissue evidence="1">Muscle</tissue>
    </source>
</reference>
<evidence type="ECO:0000313" key="1">
    <source>
        <dbReference type="EMBL" id="KAJ3583726.1"/>
    </source>
</evidence>
<dbReference type="AlphaFoldDB" id="A0A9Q0D9R4"/>
<protein>
    <submittedName>
        <fullName evidence="1">Uncharacterized protein</fullName>
    </submittedName>
</protein>
<dbReference type="OrthoDB" id="10207638at2759"/>